<keyword evidence="3 5" id="KW-0067">ATP-binding</keyword>
<dbReference type="EMBL" id="JBHMEY010000089">
    <property type="protein sequence ID" value="MFB9098442.1"/>
    <property type="molecule type" value="Genomic_DNA"/>
</dbReference>
<evidence type="ECO:0000256" key="1">
    <source>
        <dbReference type="ARBA" id="ARBA00009018"/>
    </source>
</evidence>
<keyword evidence="4 5" id="KW-0173">Coenzyme A biosynthesis</keyword>
<dbReference type="Pfam" id="PF01121">
    <property type="entry name" value="CoaE"/>
    <property type="match status" value="1"/>
</dbReference>
<comment type="subcellular location">
    <subcellularLocation>
        <location evidence="5">Cytoplasm</location>
    </subcellularLocation>
</comment>
<dbReference type="PROSITE" id="PS51219">
    <property type="entry name" value="DPCK"/>
    <property type="match status" value="1"/>
</dbReference>
<evidence type="ECO:0000256" key="4">
    <source>
        <dbReference type="ARBA" id="ARBA00022993"/>
    </source>
</evidence>
<accession>A0ABV5GSS5</accession>
<dbReference type="EC" id="2.7.1.24" evidence="5 6"/>
<sequence length="195" mass="22053">MTKIIGLTGGIGSGKSTVAKYIAAQGVPVYIADDEARNIMDEEEVIAEVQLLFEEDVIDENKKLDRKKIASIVFKNPEKLKSLNELIHPKVKAHFKDWLKKNNHHPFIVKEVAILFETGGDKDCDKVILVTAPLDVKISRVISRDGSNREEIIKRMENQLSDEKKAKKSDFIVTNIELNDTFVKINEILKILKIS</sequence>
<organism evidence="7 8">
    <name type="scientific">Flavobacterium jumunjinense</name>
    <dbReference type="NCBI Taxonomy" id="998845"/>
    <lineage>
        <taxon>Bacteria</taxon>
        <taxon>Pseudomonadati</taxon>
        <taxon>Bacteroidota</taxon>
        <taxon>Flavobacteriia</taxon>
        <taxon>Flavobacteriales</taxon>
        <taxon>Flavobacteriaceae</taxon>
        <taxon>Flavobacterium</taxon>
    </lineage>
</organism>
<protein>
    <recommendedName>
        <fullName evidence="5 6">Dephospho-CoA kinase</fullName>
        <ecNumber evidence="5 6">2.7.1.24</ecNumber>
    </recommendedName>
    <alternativeName>
        <fullName evidence="5">Dephosphocoenzyme A kinase</fullName>
    </alternativeName>
</protein>
<dbReference type="GO" id="GO:0004140">
    <property type="term" value="F:dephospho-CoA kinase activity"/>
    <property type="evidence" value="ECO:0007669"/>
    <property type="project" value="UniProtKB-EC"/>
</dbReference>
<keyword evidence="8" id="KW-1185">Reference proteome</keyword>
<comment type="function">
    <text evidence="5">Catalyzes the phosphorylation of the 3'-hydroxyl group of dephosphocoenzyme A to form coenzyme A.</text>
</comment>
<gene>
    <name evidence="5 7" type="primary">coaE</name>
    <name evidence="7" type="ORF">ACFFVF_18205</name>
</gene>
<evidence type="ECO:0000313" key="7">
    <source>
        <dbReference type="EMBL" id="MFB9098442.1"/>
    </source>
</evidence>
<comment type="catalytic activity">
    <reaction evidence="5">
        <text>3'-dephospho-CoA + ATP = ADP + CoA + H(+)</text>
        <dbReference type="Rhea" id="RHEA:18245"/>
        <dbReference type="ChEBI" id="CHEBI:15378"/>
        <dbReference type="ChEBI" id="CHEBI:30616"/>
        <dbReference type="ChEBI" id="CHEBI:57287"/>
        <dbReference type="ChEBI" id="CHEBI:57328"/>
        <dbReference type="ChEBI" id="CHEBI:456216"/>
        <dbReference type="EC" id="2.7.1.24"/>
    </reaction>
</comment>
<evidence type="ECO:0000313" key="8">
    <source>
        <dbReference type="Proteomes" id="UP001589607"/>
    </source>
</evidence>
<evidence type="ECO:0000256" key="3">
    <source>
        <dbReference type="ARBA" id="ARBA00022840"/>
    </source>
</evidence>
<dbReference type="Proteomes" id="UP001589607">
    <property type="component" value="Unassembled WGS sequence"/>
</dbReference>
<comment type="similarity">
    <text evidence="1 5">Belongs to the CoaE family.</text>
</comment>
<comment type="caution">
    <text evidence="7">The sequence shown here is derived from an EMBL/GenBank/DDBJ whole genome shotgun (WGS) entry which is preliminary data.</text>
</comment>
<dbReference type="Gene3D" id="3.40.50.300">
    <property type="entry name" value="P-loop containing nucleotide triphosphate hydrolases"/>
    <property type="match status" value="1"/>
</dbReference>
<dbReference type="InterPro" id="IPR027417">
    <property type="entry name" value="P-loop_NTPase"/>
</dbReference>
<name>A0ABV5GSS5_9FLAO</name>
<dbReference type="PANTHER" id="PTHR10695:SF46">
    <property type="entry name" value="BIFUNCTIONAL COENZYME A SYNTHASE-RELATED"/>
    <property type="match status" value="1"/>
</dbReference>
<dbReference type="HAMAP" id="MF_00376">
    <property type="entry name" value="Dephospho_CoA_kinase"/>
    <property type="match status" value="1"/>
</dbReference>
<evidence type="ECO:0000256" key="6">
    <source>
        <dbReference type="NCBIfam" id="TIGR00152"/>
    </source>
</evidence>
<proteinExistence type="inferred from homology"/>
<dbReference type="CDD" id="cd02022">
    <property type="entry name" value="DPCK"/>
    <property type="match status" value="1"/>
</dbReference>
<evidence type="ECO:0000256" key="5">
    <source>
        <dbReference type="HAMAP-Rule" id="MF_00376"/>
    </source>
</evidence>
<dbReference type="SUPFAM" id="SSF52540">
    <property type="entry name" value="P-loop containing nucleoside triphosphate hydrolases"/>
    <property type="match status" value="1"/>
</dbReference>
<keyword evidence="5 7" id="KW-0418">Kinase</keyword>
<feature type="binding site" evidence="5">
    <location>
        <begin position="12"/>
        <end position="17"/>
    </location>
    <ligand>
        <name>ATP</name>
        <dbReference type="ChEBI" id="CHEBI:30616"/>
    </ligand>
</feature>
<evidence type="ECO:0000256" key="2">
    <source>
        <dbReference type="ARBA" id="ARBA00022741"/>
    </source>
</evidence>
<reference evidence="7 8" key="1">
    <citation type="submission" date="2024-09" db="EMBL/GenBank/DDBJ databases">
        <authorList>
            <person name="Sun Q."/>
            <person name="Mori K."/>
        </authorList>
    </citation>
    <scope>NUCLEOTIDE SEQUENCE [LARGE SCALE GENOMIC DNA]</scope>
    <source>
        <strain evidence="7 8">CECT 7955</strain>
    </source>
</reference>
<dbReference type="PANTHER" id="PTHR10695">
    <property type="entry name" value="DEPHOSPHO-COA KINASE-RELATED"/>
    <property type="match status" value="1"/>
</dbReference>
<keyword evidence="5" id="KW-0963">Cytoplasm</keyword>
<dbReference type="InterPro" id="IPR001977">
    <property type="entry name" value="Depp_CoAkinase"/>
</dbReference>
<dbReference type="PRINTS" id="PR00988">
    <property type="entry name" value="URIDINKINASE"/>
</dbReference>
<keyword evidence="5 7" id="KW-0808">Transferase</keyword>
<dbReference type="NCBIfam" id="TIGR00152">
    <property type="entry name" value="dephospho-CoA kinase"/>
    <property type="match status" value="1"/>
</dbReference>
<dbReference type="RefSeq" id="WP_236456409.1">
    <property type="nucleotide sequence ID" value="NZ_CBCSGE010000014.1"/>
</dbReference>
<comment type="pathway">
    <text evidence="5">Cofactor biosynthesis; coenzyme A biosynthesis; CoA from (R)-pantothenate: step 5/5.</text>
</comment>
<keyword evidence="2 5" id="KW-0547">Nucleotide-binding</keyword>